<feature type="domain" description="Glycosyltransferase subfamily 4-like N-terminal" evidence="2">
    <location>
        <begin position="12"/>
        <end position="169"/>
    </location>
</feature>
<name>A0A1R4H1J8_9GAMM</name>
<dbReference type="Proteomes" id="UP000195442">
    <property type="component" value="Unassembled WGS sequence"/>
</dbReference>
<dbReference type="InterPro" id="IPR050194">
    <property type="entry name" value="Glycosyltransferase_grp1"/>
</dbReference>
<evidence type="ECO:0000313" key="4">
    <source>
        <dbReference type="Proteomes" id="UP000195442"/>
    </source>
</evidence>
<evidence type="ECO:0000259" key="1">
    <source>
        <dbReference type="Pfam" id="PF00534"/>
    </source>
</evidence>
<dbReference type="SUPFAM" id="SSF53756">
    <property type="entry name" value="UDP-Glycosyltransferase/glycogen phosphorylase"/>
    <property type="match status" value="1"/>
</dbReference>
<dbReference type="PANTHER" id="PTHR45947:SF3">
    <property type="entry name" value="SULFOQUINOVOSYL TRANSFERASE SQD2"/>
    <property type="match status" value="1"/>
</dbReference>
<dbReference type="InterPro" id="IPR001296">
    <property type="entry name" value="Glyco_trans_1"/>
</dbReference>
<dbReference type="Gene3D" id="3.40.50.2000">
    <property type="entry name" value="Glycogen Phosphorylase B"/>
    <property type="match status" value="2"/>
</dbReference>
<protein>
    <submittedName>
        <fullName evidence="3">Glycosyl transferase group 1</fullName>
    </submittedName>
</protein>
<keyword evidence="4" id="KW-1185">Reference proteome</keyword>
<dbReference type="AlphaFoldDB" id="A0A1R4H1J8"/>
<dbReference type="EMBL" id="FUKJ01000055">
    <property type="protein sequence ID" value="SJM90108.1"/>
    <property type="molecule type" value="Genomic_DNA"/>
</dbReference>
<dbReference type="Pfam" id="PF00534">
    <property type="entry name" value="Glycos_transf_1"/>
    <property type="match status" value="1"/>
</dbReference>
<organism evidence="3 4">
    <name type="scientific">Crenothrix polyspora</name>
    <dbReference type="NCBI Taxonomy" id="360316"/>
    <lineage>
        <taxon>Bacteria</taxon>
        <taxon>Pseudomonadati</taxon>
        <taxon>Pseudomonadota</taxon>
        <taxon>Gammaproteobacteria</taxon>
        <taxon>Methylococcales</taxon>
        <taxon>Crenotrichaceae</taxon>
        <taxon>Crenothrix</taxon>
    </lineage>
</organism>
<evidence type="ECO:0000313" key="3">
    <source>
        <dbReference type="EMBL" id="SJM90108.1"/>
    </source>
</evidence>
<keyword evidence="3" id="KW-0808">Transferase</keyword>
<proteinExistence type="predicted"/>
<dbReference type="GO" id="GO:0016757">
    <property type="term" value="F:glycosyltransferase activity"/>
    <property type="evidence" value="ECO:0007669"/>
    <property type="project" value="InterPro"/>
</dbReference>
<sequence>MLGLRGFPDVQGGVETHAEHLCPLLVDLGCDITVLTRSVYQPTEIGSEWKGVKFVSLWNPKSKGLEAIVHTFLGVLYAAVKRPDILHIQAIGPALMTPLAKLLGLRVVVTHHGPDYDRQKWGLLARFALRLGERWGMRLSNGRIVISKVIADLIRTKHGVESTLIPNGVVMPHFPSSIEALHKFDLTPGHYVLLVSRLVPEKRHLDLIAAFKQANLPDWKLVLVGGADHPDAYQREVIEKAAEAGVVMTGIQRGLALQELFAHAGLFVLPSSHEGLPIVLLEALSFGLPVLASDIPANLEVGLAPKHYFPLGNIELLAERIREWSTDDLTTAERESIRMWVTGRYNWQDIAEKTYTLYLSCLNKTRSGAIK</sequence>
<accession>A0A1R4H1J8</accession>
<reference evidence="4" key="1">
    <citation type="submission" date="2017-02" db="EMBL/GenBank/DDBJ databases">
        <authorList>
            <person name="Daims H."/>
        </authorList>
    </citation>
    <scope>NUCLEOTIDE SEQUENCE [LARGE SCALE GENOMIC DNA]</scope>
</reference>
<dbReference type="PANTHER" id="PTHR45947">
    <property type="entry name" value="SULFOQUINOVOSYL TRANSFERASE SQD2"/>
    <property type="match status" value="1"/>
</dbReference>
<gene>
    <name evidence="3" type="ORF">CRENPOLYSF2_1480001</name>
</gene>
<dbReference type="InterPro" id="IPR028098">
    <property type="entry name" value="Glyco_trans_4-like_N"/>
</dbReference>
<dbReference type="OrthoDB" id="9777346at2"/>
<evidence type="ECO:0000259" key="2">
    <source>
        <dbReference type="Pfam" id="PF13439"/>
    </source>
</evidence>
<dbReference type="CDD" id="cd03801">
    <property type="entry name" value="GT4_PimA-like"/>
    <property type="match status" value="1"/>
</dbReference>
<feature type="domain" description="Glycosyl transferase family 1" evidence="1">
    <location>
        <begin position="191"/>
        <end position="330"/>
    </location>
</feature>
<dbReference type="Pfam" id="PF13439">
    <property type="entry name" value="Glyco_transf_4"/>
    <property type="match status" value="1"/>
</dbReference>